<name>A0A8H5CK75_9AGAR</name>
<proteinExistence type="predicted"/>
<feature type="chain" id="PRO_5034889164" evidence="1">
    <location>
        <begin position="20"/>
        <end position="303"/>
    </location>
</feature>
<comment type="caution">
    <text evidence="2">The sequence shown here is derived from an EMBL/GenBank/DDBJ whole genome shotgun (WGS) entry which is preliminary data.</text>
</comment>
<gene>
    <name evidence="2" type="ORF">D9758_016303</name>
</gene>
<evidence type="ECO:0000313" key="3">
    <source>
        <dbReference type="Proteomes" id="UP000559256"/>
    </source>
</evidence>
<organism evidence="2 3">
    <name type="scientific">Tetrapyrgos nigripes</name>
    <dbReference type="NCBI Taxonomy" id="182062"/>
    <lineage>
        <taxon>Eukaryota</taxon>
        <taxon>Fungi</taxon>
        <taxon>Dikarya</taxon>
        <taxon>Basidiomycota</taxon>
        <taxon>Agaricomycotina</taxon>
        <taxon>Agaricomycetes</taxon>
        <taxon>Agaricomycetidae</taxon>
        <taxon>Agaricales</taxon>
        <taxon>Marasmiineae</taxon>
        <taxon>Marasmiaceae</taxon>
        <taxon>Tetrapyrgos</taxon>
    </lineage>
</organism>
<accession>A0A8H5CK75</accession>
<dbReference type="Proteomes" id="UP000559256">
    <property type="component" value="Unassembled WGS sequence"/>
</dbReference>
<sequence length="303" mass="33638">MLLAFFLSFFLCSLTAIMSTPTQDNTTTTTSTITTTSKHPCLFGLEKQQMLVRFLCANTLSEDMPFTFPMCTNWEDTLTASGPPVEEWTPSDEEVKEAKKMSSNDVYAWLTTKGQLGMFRLHVAAFLGNPQNRDRSAGGIRFLCSQITDRKVADDPQAMVVVPLAREGWRELDANTPRGEQPLDDETGNPLEVMIISGHHRAQALAIKFALEPQLVKPTWTCHVIKPDYWAMLSSAQQLQLMTTLNSNTNATPTKAADSEWSQLLGLIDRFRSQSQSQSQSPTLSVSALIESTNLGLLGYPRV</sequence>
<evidence type="ECO:0000313" key="2">
    <source>
        <dbReference type="EMBL" id="KAF5343265.1"/>
    </source>
</evidence>
<protein>
    <submittedName>
        <fullName evidence="2">Uncharacterized protein</fullName>
    </submittedName>
</protein>
<keyword evidence="1" id="KW-0732">Signal</keyword>
<evidence type="ECO:0000256" key="1">
    <source>
        <dbReference type="SAM" id="SignalP"/>
    </source>
</evidence>
<keyword evidence="3" id="KW-1185">Reference proteome</keyword>
<reference evidence="2 3" key="1">
    <citation type="journal article" date="2020" name="ISME J.">
        <title>Uncovering the hidden diversity of litter-decomposition mechanisms in mushroom-forming fungi.</title>
        <authorList>
            <person name="Floudas D."/>
            <person name="Bentzer J."/>
            <person name="Ahren D."/>
            <person name="Johansson T."/>
            <person name="Persson P."/>
            <person name="Tunlid A."/>
        </authorList>
    </citation>
    <scope>NUCLEOTIDE SEQUENCE [LARGE SCALE GENOMIC DNA]</scope>
    <source>
        <strain evidence="2 3">CBS 291.85</strain>
    </source>
</reference>
<dbReference type="EMBL" id="JAACJM010000144">
    <property type="protein sequence ID" value="KAF5343265.1"/>
    <property type="molecule type" value="Genomic_DNA"/>
</dbReference>
<feature type="signal peptide" evidence="1">
    <location>
        <begin position="1"/>
        <end position="19"/>
    </location>
</feature>
<dbReference type="AlphaFoldDB" id="A0A8H5CK75"/>